<feature type="domain" description="Ig-like" evidence="2">
    <location>
        <begin position="2954"/>
        <end position="3033"/>
    </location>
</feature>
<gene>
    <name evidence="3" type="ORF">LAZ67_1007806</name>
</gene>
<feature type="region of interest" description="Disordered" evidence="1">
    <location>
        <begin position="4577"/>
        <end position="4601"/>
    </location>
</feature>
<feature type="domain" description="Ig-like" evidence="2">
    <location>
        <begin position="3378"/>
        <end position="3470"/>
    </location>
</feature>
<feature type="domain" description="Ig-like" evidence="2">
    <location>
        <begin position="10"/>
        <end position="101"/>
    </location>
</feature>
<feature type="domain" description="Ig-like" evidence="2">
    <location>
        <begin position="1783"/>
        <end position="1878"/>
    </location>
</feature>
<feature type="domain" description="Ig-like" evidence="2">
    <location>
        <begin position="1239"/>
        <end position="1313"/>
    </location>
</feature>
<evidence type="ECO:0000313" key="3">
    <source>
        <dbReference type="EMBL" id="UYV62107.1"/>
    </source>
</evidence>
<dbReference type="InterPro" id="IPR036179">
    <property type="entry name" value="Ig-like_dom_sf"/>
</dbReference>
<feature type="domain" description="Ig-like" evidence="2">
    <location>
        <begin position="2386"/>
        <end position="2467"/>
    </location>
</feature>
<keyword evidence="4" id="KW-1185">Reference proteome</keyword>
<evidence type="ECO:0000256" key="1">
    <source>
        <dbReference type="SAM" id="MobiDB-lite"/>
    </source>
</evidence>
<feature type="domain" description="Ig-like" evidence="2">
    <location>
        <begin position="4144"/>
        <end position="4226"/>
    </location>
</feature>
<protein>
    <submittedName>
        <fullName evidence="3">Dscam</fullName>
    </submittedName>
</protein>
<evidence type="ECO:0000313" key="4">
    <source>
        <dbReference type="Proteomes" id="UP001235939"/>
    </source>
</evidence>
<feature type="domain" description="Ig-like" evidence="2">
    <location>
        <begin position="3084"/>
        <end position="3176"/>
    </location>
</feature>
<feature type="domain" description="Ig-like" evidence="2">
    <location>
        <begin position="4394"/>
        <end position="4476"/>
    </location>
</feature>
<dbReference type="Proteomes" id="UP001235939">
    <property type="component" value="Chromosome 01"/>
</dbReference>
<feature type="domain" description="Ig-like" evidence="2">
    <location>
        <begin position="3481"/>
        <end position="3543"/>
    </location>
</feature>
<feature type="domain" description="Ig-like" evidence="2">
    <location>
        <begin position="766"/>
        <end position="857"/>
    </location>
</feature>
<feature type="domain" description="Ig-like" evidence="2">
    <location>
        <begin position="1415"/>
        <end position="1500"/>
    </location>
</feature>
<dbReference type="InterPro" id="IPR007110">
    <property type="entry name" value="Ig-like_dom"/>
</dbReference>
<feature type="domain" description="Ig-like" evidence="2">
    <location>
        <begin position="2292"/>
        <end position="2374"/>
    </location>
</feature>
<feature type="domain" description="Ig-like" evidence="2">
    <location>
        <begin position="1968"/>
        <end position="2059"/>
    </location>
</feature>
<feature type="domain" description="Ig-like" evidence="2">
    <location>
        <begin position="906"/>
        <end position="995"/>
    </location>
</feature>
<dbReference type="CDD" id="cd00096">
    <property type="entry name" value="Ig"/>
    <property type="match status" value="4"/>
</dbReference>
<feature type="domain" description="Ig-like" evidence="2">
    <location>
        <begin position="2808"/>
        <end position="2896"/>
    </location>
</feature>
<dbReference type="Pfam" id="PF13927">
    <property type="entry name" value="Ig_3"/>
    <property type="match status" value="13"/>
</dbReference>
<dbReference type="InterPro" id="IPR003599">
    <property type="entry name" value="Ig_sub"/>
</dbReference>
<feature type="domain" description="Ig-like" evidence="2">
    <location>
        <begin position="377"/>
        <end position="469"/>
    </location>
</feature>
<dbReference type="InterPro" id="IPR003598">
    <property type="entry name" value="Ig_sub2"/>
</dbReference>
<dbReference type="SMART" id="SM00408">
    <property type="entry name" value="IGc2"/>
    <property type="match status" value="38"/>
</dbReference>
<feature type="compositionally biased region" description="Basic and acidic residues" evidence="1">
    <location>
        <begin position="4592"/>
        <end position="4601"/>
    </location>
</feature>
<proteinExistence type="predicted"/>
<dbReference type="PANTHER" id="PTHR47633:SF15">
    <property type="entry name" value="IG-LIKE DOMAIN-CONTAINING PROTEIN"/>
    <property type="match status" value="1"/>
</dbReference>
<dbReference type="Gene3D" id="2.60.40.10">
    <property type="entry name" value="Immunoglobulins"/>
    <property type="match status" value="38"/>
</dbReference>
<feature type="domain" description="Ig-like" evidence="2">
    <location>
        <begin position="1023"/>
        <end position="1113"/>
    </location>
</feature>
<dbReference type="Pfam" id="PF07679">
    <property type="entry name" value="I-set"/>
    <property type="match status" value="21"/>
</dbReference>
<feature type="domain" description="Ig-like" evidence="2">
    <location>
        <begin position="2191"/>
        <end position="2273"/>
    </location>
</feature>
<name>A0ABY6K0E1_9ARAC</name>
<organism evidence="3 4">
    <name type="scientific">Cordylochernes scorpioides</name>
    <dbReference type="NCBI Taxonomy" id="51811"/>
    <lineage>
        <taxon>Eukaryota</taxon>
        <taxon>Metazoa</taxon>
        <taxon>Ecdysozoa</taxon>
        <taxon>Arthropoda</taxon>
        <taxon>Chelicerata</taxon>
        <taxon>Arachnida</taxon>
        <taxon>Pseudoscorpiones</taxon>
        <taxon>Cheliferoidea</taxon>
        <taxon>Chernetidae</taxon>
        <taxon>Cordylochernes</taxon>
    </lineage>
</organism>
<dbReference type="SUPFAM" id="SSF48726">
    <property type="entry name" value="Immunoglobulin"/>
    <property type="match status" value="38"/>
</dbReference>
<feature type="domain" description="Ig-like" evidence="2">
    <location>
        <begin position="3601"/>
        <end position="3689"/>
    </location>
</feature>
<reference evidence="3 4" key="1">
    <citation type="submission" date="2022-01" db="EMBL/GenBank/DDBJ databases">
        <title>A chromosomal length assembly of Cordylochernes scorpioides.</title>
        <authorList>
            <person name="Zeh D."/>
            <person name="Zeh J."/>
        </authorList>
    </citation>
    <scope>NUCLEOTIDE SEQUENCE [LARGE SCALE GENOMIC DNA]</scope>
    <source>
        <strain evidence="3">IN4F17</strain>
        <tissue evidence="3">Whole Body</tissue>
    </source>
</reference>
<dbReference type="EMBL" id="CP092863">
    <property type="protein sequence ID" value="UYV62107.1"/>
    <property type="molecule type" value="Genomic_DNA"/>
</dbReference>
<feature type="domain" description="Ig-like" evidence="2">
    <location>
        <begin position="2662"/>
        <end position="2744"/>
    </location>
</feature>
<feature type="domain" description="Ig-like" evidence="2">
    <location>
        <begin position="4481"/>
        <end position="4556"/>
    </location>
</feature>
<dbReference type="InterPro" id="IPR013098">
    <property type="entry name" value="Ig_I-set"/>
</dbReference>
<sequence length="4601" mass="509220">MSSIAQAEAPKIQPFHFPSKIRPDQRIQTFCGLVDSSASVRFTWRRNGIPIGSSDQWNIANHPGFSVLTLDKVKIDQSGNYTCTASSSEGEDSYTAILIVTGESSSESLVLESGSDEEIYHCFVFILTARANVSLSKLLPIKPEARTWIYLDFSIYCRMEGVHMWGLRMIFWALLVLTMVAETSANMAPKIQPFFFPAEIQLGQRVRVFCQLQVEMDDVEYSWKMDGKPLGSLLGLSVSNHPAFSQLVISKATVDHSGNYTCLASTASGTDSFTAQLLITGAIDDPECLCGKRKQDSSHLLLECPIFQNYRNRENIEYKDLFIRVRGSGQEVRAWIYLNFSIYCRMEGVHMCGLRMRFWTLLVVLTMVAETSANMAPKIQPFFFPAEVRLGQRVRVFCQLQDEIGEVVHFTWKMDGKPLESTAGLTIGSHPGFSQITISKAAVDHSGNYTCLASTASGTDSFTAQLLITGNPAKVPKADNIAARSTYSPKRVTRDAGTQLNNRQKRALSKAREAFILLNEGLKLHPLPAKLVIVSKGESTPAYIPYGLRCRKCLRQEHRQTTCPLGINRELHQDTQQRPVSKPPSYKPMPSNNFALSTPAAELSAPIKRHVNSLQPCRVFTRGEHLSPSTSQLPSGSEPSLTITELTEAPAKEIQDMTASSIQSTTPMFQVEFPSRTRQEKKLEEEVEQLFVQLNADTFLSPLYEEIYKNELVDAVDYFWSQRLLEKPRNGIYCRMEGVHMCGLRIRFWIIVVLTMVAETSANMAPKIQPFTFPVEVRLGQRIRVLCQLQDERDDVQYSWKLDGKLLTSTAVLSIGSHPGFSLLTISKAAVDHSGNYTCLAATASGTDSFTAQLLITAMVMCLTQIISRNVAITTTIPLGRKSWIQVAIVILMVCSTSTVDGKEIPKLQPFIFPSPARDGQSLQVICGLSSGGGDVRFSWTRDGTPLVPSDVLSISHHRRYSILALDKIAVTDSGNYTCTAQNPDGLDSQSAILAVHATVGCQGKISNIDNDGQMLKFDSAAPKIQPFHFPPSVQVGQRIQAFCGLINGGGSTTFSWKVNGKFVEQSVGPWHIANHPGFSHLTVEQVDVSTAGNYTCVARNDLGTDEYSANLIVKESVVTMADRVVGILILLDLGLSCLAAVLEPPSILPFHFPESGDGPTSAQAFCSLRKGTGDVEFSWQHNDKRISSNDHVTITTHPRFSVIYIDMVSSVDSGNYTCVATNNAGSDSFTALLLVRGGERMLIAQALCGLSKGDGDISFLWYHNGRLLTSSGHVTVTTHPRFSVILIDKISSLDSGNYTCVVSNSAGRDSFTALLLVRGILPFSFPEGKTRTSNAQAFCGLSKGDGDLTFSWQLNGRPLSSSGHITITTHPRFSVLYIDKLSSVDSGNYTCVATNSAGSDSFTALLMVRAIEAPSILPFHFPEGGDGSLITQALCGLRKGGGSIEFSWFHNGRPIPSSGHVTITSQPSFSVISISKLSSMDSGNYTCVASNSAGRDSFTALLLVRGRTRTVNAQALCGLSKGDGDITFSWQHNGRPLTSSGHFTITTHPRFSVIYIDKLSSVDSGNYTCVASNSAGRDSFTAPLMVREGGDGSSITQALCGLRKGGGAIEFSWHHNGKLISSSGHITITTQPRFSVIYFDKLSSLDSGNYTCVASNSAGRDSFTAILLVRDGDGSIFAQALCGLRKGDGDIEFTWYHNGKPMTSSGHITITTHPKFSVIYIDKVSSDDSGNYTCVASNSAGRDAFTAILLVRGTMADGAPSIDVFVIVGVFLVMDTGFFLIPTVSASALEPPSILPFHFPDAGDGTIFAQALCGLRKGDGDIEFKWYHNGKPVISSGHVTITTHPRFSAIYIDKISSEDSGNYTCVASNSAGRDAFTAILLVRGGDGTLIAQAYCSLRKGGGDIQFSWQHNGQTLSSAEHVTITTHPRFSVLYFDKVSSEDSGNYTCVASNSAGRDAFTALLMVRAPKIQPFHFPPNVQIDQRVQAFCGLVNGGGTIVFTWKIDGIVITSSAKLTVANHPGYSLLTVDKVDVDNAGNYTCQARNHLGEDQYTTQLVVKEEYRMDLMYIYGAYAKWIYFLILILVVDIGEAVKIRPFHFPSPVHEGQSVQVVCGLLSPSDGVVFSWTRDGIPLESDSELSVGTHFGISVLAISSARTWHAGNYTCSASSGLSDTDSFSDILHIQANLKVRPFHFPSPVQEGNSVQVVCGLHNPVEDVQFSWTKDGLSLQVDPHLSVVSHLGISVLAITSAKTEHAGNYTCKASSGFLQSDSFSDILQIEGLRAMTTALKVRPFHFPSPVPEGHTVQVVCGLHKSEDGVRFTWTRDGIPLESDSTLSIVNHPGISLLAISSAGSEQAGNYTCTATGPGMDTDSFSDVLHIQALKVRPFHFPSPVPEGHTVQVVCALHKSEEGVKFTWTRDGKSLEVDPDLSVVDHFGISVLAISSARSRHAGNYTCTASLPTDSDSFSDLLRIQDEEEERQAPLEFWWRRVRKTPELRSQEMASVRITTLTLMMLIHVQVRSDLGLGSGMVFALKVRPFHFPSPVQEGHSVQVMCALLKSEKEVQFSWIRDGVLLESDADISVGTQFGISVLAINNVQSQHSGNYTCKAVNLQSNSVDMYSDILQVQESVWCVEKEDMATRIVHRIVYLALLVFYSEALKVRPFHFPSPVQEGHAVQVVCGLLSSEEGVQFSWTRDGVPIESGTDISVGNQFGISVLAIGNARSHHSGNYTCTANNRFSDTDSYSDILHIQARAKRRRSFFNADHRVNGYRPRMNNFTIFKGYQWNLRWITLNILVILFFSTEALKVRPFHFPSPVQEGHSVQIVCGLQIPVPDVQFIWLHDGKVIESDNDFNIVTNFGLSVLAINSASTRHSGNYTCQVRDPKMDMDSYSDMLQVQARARRRRPFFNADHRVNGYRPRMDNFTLLKGFPWNLRWITLNILVILFFNTEALKVRPFQFPSPVQEGHSVQIVCGLQIPVPDVQFIWLHDGKVIESNEDFNIATPFGISVLHINGASSRHSGNYTCQVRSSKMDMDSYSDMLHVQEFWWRRERRRLQLQLKSQDMASVRFTTLALVMLVQDKLNLGPKMVTALKVRPFHFPSPVQEGHSVQVMCALLKSEEGVQFSWIRDGILLESGPDISVGTQFDISVLSIRSVQSQHSGNYTCKATNAQSFSDTYSDILQVQARARRRRPFFNADHRVNGYRPRMDNFTLFKGYQWNLRWITVNILVILFFSTEALKVRPFHFPSPVQEGQSVQIVCGLLNPITDVQFTWFHDGKVIETGEDFNIATPFGISVLHINGASTRHSGNYTCQVRSSQMDMDSYSDMLHVQEEERQAPLEFWWRRARRPLQLQLKSQDMESVRFTTLVLVMLVQGRLDLGPKMVTALKVRPFHFPSPVQEGHSVQVMCALLKSEEGVQFSWIRDGLPLESGPDISVMTHFDISVLSIRSVQSQHSGNYTCKVTNAQAITDTYSDILQVQGSGKITFSWEINDMPSTSSSTRWNVENRPGFSVLTVDKVDVDSAGNYTCVARNSFGEDRYTARLVVTARARRRRPFFNADHRVNGYRPRMDHFTLLKGYQWNLRWITLNIMVILFFSTEALKVRPFQFPSPVQEGHSVQIVCGLQIPVPDVQFIWLHDGKVIESGEYFDIATHFGLSVLAINGATSRHSGNYTCQVRGPQMDMDSYSDMLQVQGRLTYTTIKLARIAIFQLVSARARRRRPFFNADHRVNGYRPRMDNFTLFKGYQWNLRWISLNILVILFFSTEALKVRPFHFPSPVQEGQSVQVVCGLLNPVPDVQFTWLFEGSPIESGLDFNIATHFGLSVLAINGASSRHSGNYTCKVTSPQMDTDSYSDMLQVQALLKVRPFHFPDIVHEGQAVQVMCGLEKMDQGVVFTWTKDGLPLMSSEDLTIMSSIGVSMLSIHHARMTDSANYSCKATNQNMDTDSFSDTLKIQAVRIRPFHLPEVVQEGQAVQVTCGLKRMDPGVVFSWTKDGLPLASSSDLTIFSSVGVSILSIHSAKPADSGNYTCKAINSQSEFDSFSDLLKVQALKVRPFHFPSVVQEGQAVQVTCGLQKTESGVVLSWMKDGIPLSSNEDLTILSSIGVSMLAIHSTKSEDNGNYTCKVVNSHSESDSYSDTLTIQAVKVRPFHFPELVHERQAVQIMCGLLESEQGVVFTWTKDGVPLESSDTLTILSSIGGSMLAIHSAKPSDSGNYTCRARNDLSDMDSFSDILKIQVSCVLQRAEKDVDFTWFKDGVPLKSDENLQVSNQLGISIFLLTNAKAEHSGNYSCVAKNSRMQTDTYASLLLVQDQMVQASCVLQNKEEHVEFFWFKDGKPLDDENIKISNLHSGMSMFFLSEAKSEHSGNYSCVAKNDRLLSDTVSSILLVQASANLRIRPFHFPKLVLENQLVQVTCALEEAASDVEFQWFKDGQLLLSTEDLRLSNQFGISLFLLTKARSHHSGNYTCVAKSGGYQTDSFSSFLTIQEDHRVQVSCLLQKEEKELDLKWLKDGKLLKSDDNLKISNQFGISMLFLSKAKPEHSGNYTCVATSSRRDSDSFSALLLVREIGLKASTSDMLHQHPECLKGSRPRKRRDVLKDLRSRTS</sequence>
<feature type="domain" description="Ig-like" evidence="2">
    <location>
        <begin position="2537"/>
        <end position="2617"/>
    </location>
</feature>
<evidence type="ECO:0000259" key="2">
    <source>
        <dbReference type="PROSITE" id="PS50835"/>
    </source>
</evidence>
<dbReference type="InterPro" id="IPR013783">
    <property type="entry name" value="Ig-like_fold"/>
</dbReference>
<feature type="domain" description="Ig-like" evidence="2">
    <location>
        <begin position="3767"/>
        <end position="3855"/>
    </location>
</feature>
<dbReference type="PROSITE" id="PS50835">
    <property type="entry name" value="IG_LIKE"/>
    <property type="match status" value="37"/>
</dbReference>
<dbReference type="PANTHER" id="PTHR47633">
    <property type="entry name" value="IMMUNOGLOBULIN"/>
    <property type="match status" value="1"/>
</dbReference>
<feature type="domain" description="Ig-like" evidence="2">
    <location>
        <begin position="2096"/>
        <end position="2178"/>
    </location>
</feature>
<dbReference type="SMART" id="SM00409">
    <property type="entry name" value="IG"/>
    <property type="match status" value="37"/>
</dbReference>
<feature type="domain" description="Ig-like" evidence="2">
    <location>
        <begin position="3862"/>
        <end position="3950"/>
    </location>
</feature>
<feature type="domain" description="Ig-like" evidence="2">
    <location>
        <begin position="1887"/>
        <end position="1960"/>
    </location>
</feature>
<accession>A0ABY6K0E1</accession>
<feature type="domain" description="Ig-like" evidence="2">
    <location>
        <begin position="1633"/>
        <end position="1747"/>
    </location>
</feature>
<feature type="domain" description="Ig-like" evidence="2">
    <location>
        <begin position="1328"/>
        <end position="1404"/>
    </location>
</feature>
<dbReference type="Pfam" id="PF00047">
    <property type="entry name" value="ig"/>
    <property type="match status" value="1"/>
</dbReference>
<feature type="domain" description="Ig-like" evidence="2">
    <location>
        <begin position="4050"/>
        <end position="4136"/>
    </location>
</feature>
<feature type="domain" description="Ig-like" evidence="2">
    <location>
        <begin position="4292"/>
        <end position="4379"/>
    </location>
</feature>
<feature type="domain" description="Ig-like" evidence="2">
    <location>
        <begin position="1518"/>
        <end position="1582"/>
    </location>
</feature>
<feature type="domain" description="Ig-like" evidence="2">
    <location>
        <begin position="4231"/>
        <end position="4291"/>
    </location>
</feature>
<feature type="domain" description="Ig-like" evidence="2">
    <location>
        <begin position="3240"/>
        <end position="3319"/>
    </location>
</feature>
<feature type="domain" description="Ig-like" evidence="2">
    <location>
        <begin position="3956"/>
        <end position="4038"/>
    </location>
</feature>
<feature type="domain" description="Ig-like" evidence="2">
    <location>
        <begin position="189"/>
        <end position="280"/>
    </location>
</feature>
<feature type="domain" description="Ig-like" evidence="2">
    <location>
        <begin position="1146"/>
        <end position="1231"/>
    </location>
</feature>
<dbReference type="Pfam" id="PF13895">
    <property type="entry name" value="Ig_2"/>
    <property type="match status" value="3"/>
</dbReference>
<dbReference type="InterPro" id="IPR013151">
    <property type="entry name" value="Immunoglobulin_dom"/>
</dbReference>